<dbReference type="GO" id="GO:0016798">
    <property type="term" value="F:hydrolase activity, acting on glycosyl bonds"/>
    <property type="evidence" value="ECO:0007669"/>
    <property type="project" value="UniProtKB-KW"/>
</dbReference>
<evidence type="ECO:0000313" key="3">
    <source>
        <dbReference type="EMBL" id="RXE59231.1"/>
    </source>
</evidence>
<comment type="caution">
    <text evidence="3">The sequence shown here is derived from an EMBL/GenBank/DDBJ whole genome shotgun (WGS) entry which is preliminary data.</text>
</comment>
<dbReference type="AlphaFoldDB" id="A0A4Q0I4P6"/>
<dbReference type="OrthoDB" id="9809781at2"/>
<evidence type="ECO:0000259" key="2">
    <source>
        <dbReference type="Pfam" id="PF09992"/>
    </source>
</evidence>
<dbReference type="Pfam" id="PF09992">
    <property type="entry name" value="NAGPA"/>
    <property type="match status" value="1"/>
</dbReference>
<dbReference type="InterPro" id="IPR018711">
    <property type="entry name" value="NAGPA"/>
</dbReference>
<protein>
    <submittedName>
        <fullName evidence="3">Phosphodiester glycosidase family protein</fullName>
    </submittedName>
</protein>
<dbReference type="Proteomes" id="UP000289166">
    <property type="component" value="Unassembled WGS sequence"/>
</dbReference>
<dbReference type="Gene3D" id="2.60.40.1080">
    <property type="match status" value="1"/>
</dbReference>
<evidence type="ECO:0000313" key="4">
    <source>
        <dbReference type="Proteomes" id="UP000289166"/>
    </source>
</evidence>
<sequence>MKYIRKSISIIAILSLIFALSFANANAATIYESKTKETVTSGVTLETITRFTDDGWQKINVLRVNLDNPNVKVDTLINSESVKNLTNVKNLAQSSGAVAAINAGFFNWLKGESGKGYPDGPVIQSGEFLSVDSEYNRYSDSMATLAIDKENNVYYDFWKTDINIYAPDGSTAKVTQYNKPSSFQYNDITIWSSAWEKYSLGVSQDYPDLVEVVVVDDAVVEIRQNLPAIEIPQNGYVIISRGANAQYLLEHFKEGDPVELSFSTVLDWENIEMAVTGSAILVKDGQIPEKFSYEISGVHPRTAAGSSKSGKELLLVTVDGRQAASKGMTQRELANLMLSLGAYNAINLDGGGSTSMVSRIPATNNLKVVNTPSDGALRSISTAIGVFSVAPPSSLEGMIIESVPNVFVNTSIQLSVKGYDKYFNPISVDQSSIQWSVSGIKGSFEGNAFRPESTGVGTITASVNGIKASTTIRALEAPNKLILSDKKLYLVKGNSHSLTVKGVDNNGYSSYINPADIKWTVSSDIVSIEKNTVTALKSGTGYIEVSLGDARAYCAISVASESVHPLDNFEVQNGSFQTVPADLPGSYEISAEEKKSGNYSGKLSYDFSYLEGTRAAYLVFSNGGINLDINATEISMLVNNPSESPNWLRAEVVDASGQKHLIDFTRDMSWTGWKRVFASLQGIKSPSKLTKVYVVQVNPVPSSGSIYIDELSLTKATFPEIKDDTIPEDVVLSDKDNREVALNNDSIKISVFSGKSNPENMLQKLLNTRFYDKVKADNYTKSIQNIADIKTNTHIDVASNRLIVLNTTEKSIRTSSAGQWQWFLDKLNSHTGDNIFIFMKNSPDTFSDSLEAKLFKDILVEHKEKTGKNIWVFYNESYETCYSDNGIKYFGTTGLNISGLTPDNAENVKYIEVTVNGKEVSYQYKSPLK</sequence>
<keyword evidence="3" id="KW-0326">Glycosidase</keyword>
<reference evidence="4" key="1">
    <citation type="submission" date="2018-11" db="EMBL/GenBank/DDBJ databases">
        <title>Genome sequencing of a novel mesophilic and cellulolytic organism within the genus Hungateiclostridium.</title>
        <authorList>
            <person name="Rettenmaier R."/>
            <person name="Liebl W."/>
            <person name="Zverlov V."/>
        </authorList>
    </citation>
    <scope>NUCLEOTIDE SEQUENCE [LARGE SCALE GENOMIC DNA]</scope>
    <source>
        <strain evidence="4">N2K1</strain>
    </source>
</reference>
<feature type="signal peptide" evidence="1">
    <location>
        <begin position="1"/>
        <end position="27"/>
    </location>
</feature>
<organism evidence="3 4">
    <name type="scientific">Acetivibrio mesophilus</name>
    <dbReference type="NCBI Taxonomy" id="2487273"/>
    <lineage>
        <taxon>Bacteria</taxon>
        <taxon>Bacillati</taxon>
        <taxon>Bacillota</taxon>
        <taxon>Clostridia</taxon>
        <taxon>Eubacteriales</taxon>
        <taxon>Oscillospiraceae</taxon>
        <taxon>Acetivibrio</taxon>
    </lineage>
</organism>
<keyword evidence="3" id="KW-0378">Hydrolase</keyword>
<dbReference type="Gene3D" id="2.60.120.430">
    <property type="entry name" value="Galactose-binding lectin"/>
    <property type="match status" value="1"/>
</dbReference>
<feature type="chain" id="PRO_5020927536" evidence="1">
    <location>
        <begin position="28"/>
        <end position="929"/>
    </location>
</feature>
<keyword evidence="4" id="KW-1185">Reference proteome</keyword>
<keyword evidence="1" id="KW-0732">Signal</keyword>
<dbReference type="RefSeq" id="WP_128705929.1">
    <property type="nucleotide sequence ID" value="NZ_RLII01000007.1"/>
</dbReference>
<accession>A0A4Q0I4P6</accession>
<name>A0A4Q0I4P6_9FIRM</name>
<feature type="domain" description="Phosphodiester glycosidase" evidence="2">
    <location>
        <begin position="212"/>
        <end position="387"/>
    </location>
</feature>
<evidence type="ECO:0000256" key="1">
    <source>
        <dbReference type="SAM" id="SignalP"/>
    </source>
</evidence>
<gene>
    <name evidence="3" type="ORF">EFD62_07590</name>
</gene>
<dbReference type="EMBL" id="RLII01000007">
    <property type="protein sequence ID" value="RXE59231.1"/>
    <property type="molecule type" value="Genomic_DNA"/>
</dbReference>
<dbReference type="PANTHER" id="PTHR40446">
    <property type="entry name" value="N-ACETYLGLUCOSAMINE-1-PHOSPHODIESTER ALPHA-N-ACETYLGLUCOSAMINIDASE"/>
    <property type="match status" value="1"/>
</dbReference>
<dbReference type="PANTHER" id="PTHR40446:SF2">
    <property type="entry name" value="N-ACETYLGLUCOSAMINE-1-PHOSPHODIESTER ALPHA-N-ACETYLGLUCOSAMINIDASE"/>
    <property type="match status" value="1"/>
</dbReference>
<proteinExistence type="predicted"/>